<name>A0A918RIU6_9GAMM</name>
<evidence type="ECO:0000256" key="2">
    <source>
        <dbReference type="PROSITE-ProRule" id="PRU01282"/>
    </source>
</evidence>
<comment type="similarity">
    <text evidence="1 2">Belongs to the ArsC family.</text>
</comment>
<evidence type="ECO:0000313" key="3">
    <source>
        <dbReference type="EMBL" id="GGZ98243.1"/>
    </source>
</evidence>
<proteinExistence type="inferred from homology"/>
<evidence type="ECO:0000256" key="1">
    <source>
        <dbReference type="ARBA" id="ARBA00007198"/>
    </source>
</evidence>
<dbReference type="PANTHER" id="PTHR30041:SF8">
    <property type="entry name" value="PROTEIN YFFB"/>
    <property type="match status" value="1"/>
</dbReference>
<sequence>MKLYQYPKCSTCRNAVKFLRAHTVEFQSIDITLQPPTVDELRTMLAAYGGEIGRLFNRSGVRYRELKLKDSLPTMSEAEALALLASDGKLIKRPFLVGTTGPSLVGFKADEWQAVV</sequence>
<dbReference type="Proteomes" id="UP000614811">
    <property type="component" value="Unassembled WGS sequence"/>
</dbReference>
<dbReference type="PANTHER" id="PTHR30041">
    <property type="entry name" value="ARSENATE REDUCTASE"/>
    <property type="match status" value="1"/>
</dbReference>
<accession>A0A918RIU6</accession>
<dbReference type="Pfam" id="PF03960">
    <property type="entry name" value="ArsC"/>
    <property type="match status" value="1"/>
</dbReference>
<dbReference type="PROSITE" id="PS51353">
    <property type="entry name" value="ARSC"/>
    <property type="match status" value="1"/>
</dbReference>
<comment type="caution">
    <text evidence="3">The sequence shown here is derived from an EMBL/GenBank/DDBJ whole genome shotgun (WGS) entry which is preliminary data.</text>
</comment>
<dbReference type="NCBIfam" id="TIGR01617">
    <property type="entry name" value="arsC_related"/>
    <property type="match status" value="1"/>
</dbReference>
<reference evidence="3" key="1">
    <citation type="journal article" date="2014" name="Int. J. Syst. Evol. Microbiol.">
        <title>Complete genome sequence of Corynebacterium casei LMG S-19264T (=DSM 44701T), isolated from a smear-ripened cheese.</title>
        <authorList>
            <consortium name="US DOE Joint Genome Institute (JGI-PGF)"/>
            <person name="Walter F."/>
            <person name="Albersmeier A."/>
            <person name="Kalinowski J."/>
            <person name="Ruckert C."/>
        </authorList>
    </citation>
    <scope>NUCLEOTIDE SEQUENCE</scope>
    <source>
        <strain evidence="3">KCTC 12711</strain>
    </source>
</reference>
<dbReference type="InterPro" id="IPR006504">
    <property type="entry name" value="Tscrpt_reg_Spx/MgsR"/>
</dbReference>
<dbReference type="AlphaFoldDB" id="A0A918RIU6"/>
<dbReference type="EMBL" id="BMXA01000001">
    <property type="protein sequence ID" value="GGZ98243.1"/>
    <property type="molecule type" value="Genomic_DNA"/>
</dbReference>
<keyword evidence="4" id="KW-1185">Reference proteome</keyword>
<reference evidence="3" key="2">
    <citation type="submission" date="2020-09" db="EMBL/GenBank/DDBJ databases">
        <authorList>
            <person name="Sun Q."/>
            <person name="Kim S."/>
        </authorList>
    </citation>
    <scope>NUCLEOTIDE SEQUENCE</scope>
    <source>
        <strain evidence="3">KCTC 12711</strain>
    </source>
</reference>
<dbReference type="RefSeq" id="WP_189398265.1">
    <property type="nucleotide sequence ID" value="NZ_BMXA01000001.1"/>
</dbReference>
<gene>
    <name evidence="3" type="primary">arsC</name>
    <name evidence="3" type="ORF">GCM10008090_03310</name>
</gene>
<dbReference type="SUPFAM" id="SSF52833">
    <property type="entry name" value="Thioredoxin-like"/>
    <property type="match status" value="1"/>
</dbReference>
<dbReference type="InterPro" id="IPR036249">
    <property type="entry name" value="Thioredoxin-like_sf"/>
</dbReference>
<organism evidence="3 4">
    <name type="scientific">Arenicella chitinivorans</name>
    <dbReference type="NCBI Taxonomy" id="1329800"/>
    <lineage>
        <taxon>Bacteria</taxon>
        <taxon>Pseudomonadati</taxon>
        <taxon>Pseudomonadota</taxon>
        <taxon>Gammaproteobacteria</taxon>
        <taxon>Arenicellales</taxon>
        <taxon>Arenicellaceae</taxon>
        <taxon>Arenicella</taxon>
    </lineage>
</organism>
<dbReference type="InterPro" id="IPR006660">
    <property type="entry name" value="Arsenate_reductase-like"/>
</dbReference>
<evidence type="ECO:0000313" key="4">
    <source>
        <dbReference type="Proteomes" id="UP000614811"/>
    </source>
</evidence>
<dbReference type="CDD" id="cd03036">
    <property type="entry name" value="ArsC_like"/>
    <property type="match status" value="1"/>
</dbReference>
<dbReference type="Gene3D" id="3.40.30.10">
    <property type="entry name" value="Glutaredoxin"/>
    <property type="match status" value="1"/>
</dbReference>
<protein>
    <submittedName>
        <fullName evidence="3">ArsC family transcriptional regulator</fullName>
    </submittedName>
</protein>